<keyword evidence="2" id="KW-1185">Reference proteome</keyword>
<dbReference type="RefSeq" id="WP_026813284.1">
    <property type="nucleotide sequence ID" value="NZ_BMWP01000012.1"/>
</dbReference>
<reference evidence="1" key="2">
    <citation type="submission" date="2020-09" db="EMBL/GenBank/DDBJ databases">
        <authorList>
            <person name="Sun Q."/>
            <person name="Kim S."/>
        </authorList>
    </citation>
    <scope>NUCLEOTIDE SEQUENCE</scope>
    <source>
        <strain evidence="1">KCTC 12113</strain>
    </source>
</reference>
<organism evidence="1 2">
    <name type="scientific">Arenibacter certesii</name>
    <dbReference type="NCBI Taxonomy" id="228955"/>
    <lineage>
        <taxon>Bacteria</taxon>
        <taxon>Pseudomonadati</taxon>
        <taxon>Bacteroidota</taxon>
        <taxon>Flavobacteriia</taxon>
        <taxon>Flavobacteriales</taxon>
        <taxon>Flavobacteriaceae</taxon>
        <taxon>Arenibacter</taxon>
    </lineage>
</organism>
<accession>A0A918ML74</accession>
<dbReference type="Pfam" id="PF20217">
    <property type="entry name" value="DUF6577"/>
    <property type="match status" value="1"/>
</dbReference>
<sequence length="242" mass="28417">MDYTIEKKIPSYFQGNQTISKKDLVDGIRKDFPNLKESSINVYLSKLKKEGVLKNPTRGIYALQGNNEFCPVINSKLKRLFNKIKKDYPFIDFCIWNTIWLNGLMRHQPFKYYTIVELEKDVAQSVFYKLKDKGKQVFLEPDTETFELYIHNSDDVIIIKHLVSEAPVIETENIIIPSLEKLLVDMIIDTNLYGAQQGELDFIYESAFSKFEINQGKMKRYAQRRNKEKEVEHRMNLTLAKN</sequence>
<comment type="caution">
    <text evidence="1">The sequence shown here is derived from an EMBL/GenBank/DDBJ whole genome shotgun (WGS) entry which is preliminary data.</text>
</comment>
<reference evidence="1" key="1">
    <citation type="journal article" date="2014" name="Int. J. Syst. Evol. Microbiol.">
        <title>Complete genome sequence of Corynebacterium casei LMG S-19264T (=DSM 44701T), isolated from a smear-ripened cheese.</title>
        <authorList>
            <consortium name="US DOE Joint Genome Institute (JGI-PGF)"/>
            <person name="Walter F."/>
            <person name="Albersmeier A."/>
            <person name="Kalinowski J."/>
            <person name="Ruckert C."/>
        </authorList>
    </citation>
    <scope>NUCLEOTIDE SEQUENCE</scope>
    <source>
        <strain evidence="1">KCTC 12113</strain>
    </source>
</reference>
<dbReference type="EMBL" id="BMWP01000012">
    <property type="protein sequence ID" value="GGW35098.1"/>
    <property type="molecule type" value="Genomic_DNA"/>
</dbReference>
<name>A0A918ML74_9FLAO</name>
<evidence type="ECO:0000313" key="1">
    <source>
        <dbReference type="EMBL" id="GGW35098.1"/>
    </source>
</evidence>
<proteinExistence type="predicted"/>
<dbReference type="Proteomes" id="UP000634668">
    <property type="component" value="Unassembled WGS sequence"/>
</dbReference>
<evidence type="ECO:0000313" key="2">
    <source>
        <dbReference type="Proteomes" id="UP000634668"/>
    </source>
</evidence>
<protein>
    <submittedName>
        <fullName evidence="1">Uncharacterized protein</fullName>
    </submittedName>
</protein>
<dbReference type="AlphaFoldDB" id="A0A918ML74"/>
<gene>
    <name evidence="1" type="ORF">GCM10007383_20120</name>
</gene>
<dbReference type="InterPro" id="IPR046484">
    <property type="entry name" value="DUF6577"/>
</dbReference>